<feature type="non-terminal residue" evidence="1">
    <location>
        <position position="25"/>
    </location>
</feature>
<name>A0A382JS03_9ZZZZ</name>
<dbReference type="EMBL" id="UINC01075630">
    <property type="protein sequence ID" value="SVC14003.1"/>
    <property type="molecule type" value="Genomic_DNA"/>
</dbReference>
<organism evidence="1">
    <name type="scientific">marine metagenome</name>
    <dbReference type="NCBI Taxonomy" id="408172"/>
    <lineage>
        <taxon>unclassified sequences</taxon>
        <taxon>metagenomes</taxon>
        <taxon>ecological metagenomes</taxon>
    </lineage>
</organism>
<sequence length="25" mass="2905">MVVALILENPRDDRMEQFVKTTGIE</sequence>
<accession>A0A382JS03</accession>
<reference evidence="1" key="1">
    <citation type="submission" date="2018-05" db="EMBL/GenBank/DDBJ databases">
        <authorList>
            <person name="Lanie J.A."/>
            <person name="Ng W.-L."/>
            <person name="Kazmierczak K.M."/>
            <person name="Andrzejewski T.M."/>
            <person name="Davidsen T.M."/>
            <person name="Wayne K.J."/>
            <person name="Tettelin H."/>
            <person name="Glass J.I."/>
            <person name="Rusch D."/>
            <person name="Podicherti R."/>
            <person name="Tsui H.-C.T."/>
            <person name="Winkler M.E."/>
        </authorList>
    </citation>
    <scope>NUCLEOTIDE SEQUENCE</scope>
</reference>
<protein>
    <submittedName>
        <fullName evidence="1">Uncharacterized protein</fullName>
    </submittedName>
</protein>
<evidence type="ECO:0000313" key="1">
    <source>
        <dbReference type="EMBL" id="SVC14003.1"/>
    </source>
</evidence>
<proteinExistence type="predicted"/>
<gene>
    <name evidence="1" type="ORF">METZ01_LOCUS266857</name>
</gene>
<dbReference type="AlphaFoldDB" id="A0A382JS03"/>